<keyword evidence="3" id="KW-1185">Reference proteome</keyword>
<dbReference type="EMBL" id="BMJQ01000015">
    <property type="protein sequence ID" value="GGF37976.1"/>
    <property type="molecule type" value="Genomic_DNA"/>
</dbReference>
<dbReference type="InterPro" id="IPR051678">
    <property type="entry name" value="AGP_Transferase"/>
</dbReference>
<dbReference type="InterPro" id="IPR002575">
    <property type="entry name" value="Aminoglycoside_PTrfase"/>
</dbReference>
<feature type="domain" description="Aminoglycoside phosphotransferase" evidence="1">
    <location>
        <begin position="35"/>
        <end position="268"/>
    </location>
</feature>
<proteinExistence type="predicted"/>
<evidence type="ECO:0000313" key="3">
    <source>
        <dbReference type="Proteomes" id="UP000646365"/>
    </source>
</evidence>
<evidence type="ECO:0000259" key="1">
    <source>
        <dbReference type="Pfam" id="PF01636"/>
    </source>
</evidence>
<protein>
    <recommendedName>
        <fullName evidence="1">Aminoglycoside phosphotransferase domain-containing protein</fullName>
    </recommendedName>
</protein>
<dbReference type="InterPro" id="IPR011009">
    <property type="entry name" value="Kinase-like_dom_sf"/>
</dbReference>
<dbReference type="RefSeq" id="WP_189050931.1">
    <property type="nucleotide sequence ID" value="NZ_BMJQ01000015.1"/>
</dbReference>
<comment type="caution">
    <text evidence="2">The sequence shown here is derived from an EMBL/GenBank/DDBJ whole genome shotgun (WGS) entry which is preliminary data.</text>
</comment>
<reference evidence="2" key="2">
    <citation type="submission" date="2020-09" db="EMBL/GenBank/DDBJ databases">
        <authorList>
            <person name="Sun Q."/>
            <person name="Zhou Y."/>
        </authorList>
    </citation>
    <scope>NUCLEOTIDE SEQUENCE</scope>
    <source>
        <strain evidence="2">CGMCC 1.15725</strain>
    </source>
</reference>
<dbReference type="Gene3D" id="3.90.1200.10">
    <property type="match status" value="1"/>
</dbReference>
<accession>A0A8J2YZK2</accession>
<dbReference type="Gene3D" id="3.30.200.150">
    <property type="match status" value="1"/>
</dbReference>
<dbReference type="Pfam" id="PF01636">
    <property type="entry name" value="APH"/>
    <property type="match status" value="1"/>
</dbReference>
<evidence type="ECO:0000313" key="2">
    <source>
        <dbReference type="EMBL" id="GGF37976.1"/>
    </source>
</evidence>
<reference evidence="2" key="1">
    <citation type="journal article" date="2014" name="Int. J. Syst. Evol. Microbiol.">
        <title>Complete genome sequence of Corynebacterium casei LMG S-19264T (=DSM 44701T), isolated from a smear-ripened cheese.</title>
        <authorList>
            <consortium name="US DOE Joint Genome Institute (JGI-PGF)"/>
            <person name="Walter F."/>
            <person name="Albersmeier A."/>
            <person name="Kalinowski J."/>
            <person name="Ruckert C."/>
        </authorList>
    </citation>
    <scope>NUCLEOTIDE SEQUENCE</scope>
    <source>
        <strain evidence="2">CGMCC 1.15725</strain>
    </source>
</reference>
<sequence>MPDARLLPPTEVGPDEFLAAAIAETALGGAAAGVRRFDGSARHFVFDVQLTDGRRAVVRLGLPEHRTGIRDAALWSERLRPLGIPMPRILARDFTSEFPSLILERLEGDPLLHHVDRLKLPHLGLIAGRLAEMQHKVAGLGSAGRYGWATEAEAAPYVRWSDVLAQDLAEARGAIQAADLMDEAIVDAVERRFARAAPALDRIPAVAFMAEPATRDGIVTETGRLSGLVDVDRMGWGDPRVAIARTLFDLMDADKPTGFAEAWLALTGARADATFWLYVAFAGVTAMAEYGDRRQFRIADRDRIDRLMARVLARLDRPDGL</sequence>
<dbReference type="SUPFAM" id="SSF56112">
    <property type="entry name" value="Protein kinase-like (PK-like)"/>
    <property type="match status" value="1"/>
</dbReference>
<dbReference type="Proteomes" id="UP000646365">
    <property type="component" value="Unassembled WGS sequence"/>
</dbReference>
<dbReference type="PANTHER" id="PTHR21310">
    <property type="entry name" value="AMINOGLYCOSIDE PHOSPHOTRANSFERASE-RELATED-RELATED"/>
    <property type="match status" value="1"/>
</dbReference>
<organism evidence="2 3">
    <name type="scientific">Aliidongia dinghuensis</name>
    <dbReference type="NCBI Taxonomy" id="1867774"/>
    <lineage>
        <taxon>Bacteria</taxon>
        <taxon>Pseudomonadati</taxon>
        <taxon>Pseudomonadota</taxon>
        <taxon>Alphaproteobacteria</taxon>
        <taxon>Rhodospirillales</taxon>
        <taxon>Dongiaceae</taxon>
        <taxon>Aliidongia</taxon>
    </lineage>
</organism>
<name>A0A8J2YZK2_9PROT</name>
<dbReference type="PANTHER" id="PTHR21310:SF15">
    <property type="entry name" value="AMINOGLYCOSIDE PHOSPHOTRANSFERASE DOMAIN-CONTAINING PROTEIN"/>
    <property type="match status" value="1"/>
</dbReference>
<gene>
    <name evidence="2" type="ORF">GCM10011611_50460</name>
</gene>
<dbReference type="AlphaFoldDB" id="A0A8J2YZK2"/>